<gene>
    <name evidence="3" type="ORF">G5B42_10150</name>
</gene>
<dbReference type="EMBL" id="JAAKDE010000025">
    <property type="protein sequence ID" value="MBA2133893.1"/>
    <property type="molecule type" value="Genomic_DNA"/>
</dbReference>
<evidence type="ECO:0000313" key="3">
    <source>
        <dbReference type="EMBL" id="MBA2133893.1"/>
    </source>
</evidence>
<dbReference type="InterPro" id="IPR004995">
    <property type="entry name" value="Spore_Ger"/>
</dbReference>
<protein>
    <submittedName>
        <fullName evidence="3">Spore germination protein</fullName>
    </submittedName>
</protein>
<dbReference type="RefSeq" id="WP_181340362.1">
    <property type="nucleotide sequence ID" value="NZ_JAAKDE010000025.1"/>
</dbReference>
<keyword evidence="2" id="KW-1133">Transmembrane helix</keyword>
<proteinExistence type="predicted"/>
<organism evidence="3 4">
    <name type="scientific">Capillibacterium thermochitinicola</name>
    <dbReference type="NCBI Taxonomy" id="2699427"/>
    <lineage>
        <taxon>Bacteria</taxon>
        <taxon>Bacillati</taxon>
        <taxon>Bacillota</taxon>
        <taxon>Capillibacterium</taxon>
    </lineage>
</organism>
<dbReference type="GO" id="GO:0016020">
    <property type="term" value="C:membrane"/>
    <property type="evidence" value="ECO:0007669"/>
    <property type="project" value="InterPro"/>
</dbReference>
<dbReference type="Pfam" id="PF03323">
    <property type="entry name" value="GerA"/>
    <property type="match status" value="1"/>
</dbReference>
<accession>A0A8J6LNP5</accession>
<keyword evidence="2" id="KW-0812">Transmembrane</keyword>
<evidence type="ECO:0000256" key="1">
    <source>
        <dbReference type="ARBA" id="ARBA00023136"/>
    </source>
</evidence>
<sequence length="167" mass="18317">MREKTDAKTVCAKIKQIAEGMGSPSDLRVMPVGKDGLSHLLYLNSLVADETIAWVTDQFTTLGALPTAAPDIPVKGRVYPLDDPSAAALFGLHGLTIAGIVVLVHAADLKSFGVSYLAPWAPLQWEELGDAPVRKPFWARWHRPETYRPRNILRTGGTKREDDEEDA</sequence>
<dbReference type="Proteomes" id="UP000657177">
    <property type="component" value="Unassembled WGS sequence"/>
</dbReference>
<dbReference type="GO" id="GO:0009847">
    <property type="term" value="P:spore germination"/>
    <property type="evidence" value="ECO:0007669"/>
    <property type="project" value="InterPro"/>
</dbReference>
<keyword evidence="1 2" id="KW-0472">Membrane</keyword>
<keyword evidence="4" id="KW-1185">Reference proteome</keyword>
<reference evidence="3" key="1">
    <citation type="submission" date="2020-06" db="EMBL/GenBank/DDBJ databases">
        <title>Novel chitinolytic bacterium.</title>
        <authorList>
            <person name="Ungkulpasvich U."/>
            <person name="Kosugi A."/>
            <person name="Uke A."/>
        </authorList>
    </citation>
    <scope>NUCLEOTIDE SEQUENCE</scope>
    <source>
        <strain evidence="3">UUS1-1</strain>
    </source>
</reference>
<evidence type="ECO:0000256" key="2">
    <source>
        <dbReference type="SAM" id="Phobius"/>
    </source>
</evidence>
<dbReference type="AlphaFoldDB" id="A0A8J6LNP5"/>
<feature type="transmembrane region" description="Helical" evidence="2">
    <location>
        <begin position="86"/>
        <end position="107"/>
    </location>
</feature>
<comment type="caution">
    <text evidence="3">The sequence shown here is derived from an EMBL/GenBank/DDBJ whole genome shotgun (WGS) entry which is preliminary data.</text>
</comment>
<name>A0A8J6LNP5_9FIRM</name>
<evidence type="ECO:0000313" key="4">
    <source>
        <dbReference type="Proteomes" id="UP000657177"/>
    </source>
</evidence>